<dbReference type="AlphaFoldDB" id="C9SIW7"/>
<keyword evidence="2" id="KW-0479">Metal-binding</keyword>
<sequence>MGIIVPHIHGVEDARRVIDVAKSPLVGHRSISAGFPQFEYAPLPAHIIQSEMNATGSVVFIMIETADALEAVEDIAALPGCDVLLVANDLACEIGTLPDWEQGFYWSLETRQCGSKGSRQDDGHRRTLPSSRYSDPGDQ</sequence>
<organism evidence="7">
    <name type="scientific">Verticillium alfalfae (strain VaMs.102 / ATCC MYA-4576 / FGSC 10136)</name>
    <name type="common">Verticillium wilt of alfalfa</name>
    <name type="synonym">Verticillium albo-atrum</name>
    <dbReference type="NCBI Taxonomy" id="526221"/>
    <lineage>
        <taxon>Eukaryota</taxon>
        <taxon>Fungi</taxon>
        <taxon>Dikarya</taxon>
        <taxon>Ascomycota</taxon>
        <taxon>Pezizomycotina</taxon>
        <taxon>Sordariomycetes</taxon>
        <taxon>Hypocreomycetidae</taxon>
        <taxon>Glomerellales</taxon>
        <taxon>Plectosphaerellaceae</taxon>
        <taxon>Verticillium</taxon>
    </lineage>
</organism>
<comment type="similarity">
    <text evidence="1">Belongs to the HpcH/HpaI aldolase family.</text>
</comment>
<evidence type="ECO:0000259" key="5">
    <source>
        <dbReference type="Pfam" id="PF03328"/>
    </source>
</evidence>
<evidence type="ECO:0000256" key="1">
    <source>
        <dbReference type="ARBA" id="ARBA00005568"/>
    </source>
</evidence>
<evidence type="ECO:0000256" key="2">
    <source>
        <dbReference type="ARBA" id="ARBA00022723"/>
    </source>
</evidence>
<dbReference type="GO" id="GO:0046872">
    <property type="term" value="F:metal ion binding"/>
    <property type="evidence" value="ECO:0007669"/>
    <property type="project" value="UniProtKB-KW"/>
</dbReference>
<accession>C9SIW7</accession>
<dbReference type="eggNOG" id="ENOG502SJZ2">
    <property type="taxonomic scope" value="Eukaryota"/>
</dbReference>
<dbReference type="RefSeq" id="XP_003005393.1">
    <property type="nucleotide sequence ID" value="XM_003005347.1"/>
</dbReference>
<evidence type="ECO:0000313" key="7">
    <source>
        <dbReference type="Proteomes" id="UP000008698"/>
    </source>
</evidence>
<name>C9SIW7_VERA1</name>
<reference evidence="7" key="1">
    <citation type="journal article" date="2011" name="PLoS Pathog.">
        <title>Comparative genomics yields insights into niche adaptation of plant vascular wilt pathogens.</title>
        <authorList>
            <person name="Klosterman S.J."/>
            <person name="Subbarao K.V."/>
            <person name="Kang S."/>
            <person name="Veronese P."/>
            <person name="Gold S.E."/>
            <person name="Thomma B.P.H.J."/>
            <person name="Chen Z."/>
            <person name="Henrissat B."/>
            <person name="Lee Y.-H."/>
            <person name="Park J."/>
            <person name="Garcia-Pedrajas M.D."/>
            <person name="Barbara D.J."/>
            <person name="Anchieta A."/>
            <person name="de Jonge R."/>
            <person name="Santhanam P."/>
            <person name="Maruthachalam K."/>
            <person name="Atallah Z."/>
            <person name="Amyotte S.G."/>
            <person name="Paz Z."/>
            <person name="Inderbitzin P."/>
            <person name="Hayes R.J."/>
            <person name="Heiman D.I."/>
            <person name="Young S."/>
            <person name="Zeng Q."/>
            <person name="Engels R."/>
            <person name="Galagan J."/>
            <person name="Cuomo C.A."/>
            <person name="Dobinson K.F."/>
            <person name="Ma L.-J."/>
        </authorList>
    </citation>
    <scope>NUCLEOTIDE SEQUENCE [LARGE SCALE GENOMIC DNA]</scope>
    <source>
        <strain evidence="7">VaMs.102 / ATCC MYA-4576 / FGSC 10136</strain>
    </source>
</reference>
<dbReference type="EMBL" id="DS985218">
    <property type="protein sequence ID" value="EEY18890.1"/>
    <property type="molecule type" value="Genomic_DNA"/>
</dbReference>
<gene>
    <name evidence="6" type="ORF">VDBG_04999</name>
</gene>
<feature type="domain" description="HpcH/HpaI aldolase/citrate lyase" evidence="5">
    <location>
        <begin position="2"/>
        <end position="97"/>
    </location>
</feature>
<evidence type="ECO:0000256" key="4">
    <source>
        <dbReference type="SAM" id="MobiDB-lite"/>
    </source>
</evidence>
<proteinExistence type="inferred from homology"/>
<dbReference type="InterPro" id="IPR040442">
    <property type="entry name" value="Pyrv_kinase-like_dom_sf"/>
</dbReference>
<evidence type="ECO:0000256" key="3">
    <source>
        <dbReference type="ARBA" id="ARBA00023239"/>
    </source>
</evidence>
<evidence type="ECO:0000313" key="6">
    <source>
        <dbReference type="EMBL" id="EEY18890.1"/>
    </source>
</evidence>
<dbReference type="InterPro" id="IPR050251">
    <property type="entry name" value="HpcH-HpaI_aldolase"/>
</dbReference>
<dbReference type="Gene3D" id="3.20.20.60">
    <property type="entry name" value="Phosphoenolpyruvate-binding domains"/>
    <property type="match status" value="1"/>
</dbReference>
<keyword evidence="3" id="KW-0456">Lyase</keyword>
<dbReference type="InterPro" id="IPR005000">
    <property type="entry name" value="Aldolase/citrate-lyase_domain"/>
</dbReference>
<dbReference type="GeneID" id="9536811"/>
<dbReference type="KEGG" id="val:VDBG_04999"/>
<dbReference type="Pfam" id="PF03328">
    <property type="entry name" value="HpcH_HpaI"/>
    <property type="match status" value="1"/>
</dbReference>
<dbReference type="OrthoDB" id="2326446at2759"/>
<dbReference type="InterPro" id="IPR015813">
    <property type="entry name" value="Pyrv/PenolPyrv_kinase-like_dom"/>
</dbReference>
<dbReference type="PANTHER" id="PTHR30502">
    <property type="entry name" value="2-KETO-3-DEOXY-L-RHAMNONATE ALDOLASE"/>
    <property type="match status" value="1"/>
</dbReference>
<dbReference type="HOGENOM" id="CLU_1846642_0_0_1"/>
<protein>
    <submittedName>
        <fullName evidence="6">HpcH/HpaI aldolase</fullName>
    </submittedName>
</protein>
<dbReference type="Proteomes" id="UP000008698">
    <property type="component" value="Unassembled WGS sequence"/>
</dbReference>
<dbReference type="SUPFAM" id="SSF51621">
    <property type="entry name" value="Phosphoenolpyruvate/pyruvate domain"/>
    <property type="match status" value="1"/>
</dbReference>
<dbReference type="GO" id="GO:0016832">
    <property type="term" value="F:aldehyde-lyase activity"/>
    <property type="evidence" value="ECO:0007669"/>
    <property type="project" value="TreeGrafter"/>
</dbReference>
<dbReference type="GO" id="GO:0005737">
    <property type="term" value="C:cytoplasm"/>
    <property type="evidence" value="ECO:0007669"/>
    <property type="project" value="TreeGrafter"/>
</dbReference>
<feature type="region of interest" description="Disordered" evidence="4">
    <location>
        <begin position="115"/>
        <end position="139"/>
    </location>
</feature>
<keyword evidence="7" id="KW-1185">Reference proteome</keyword>
<dbReference type="PANTHER" id="PTHR30502:SF0">
    <property type="entry name" value="PHOSPHOENOLPYRUVATE CARBOXYLASE FAMILY PROTEIN"/>
    <property type="match status" value="1"/>
</dbReference>